<evidence type="ECO:0000313" key="1">
    <source>
        <dbReference type="EMBL" id="RIA36634.1"/>
    </source>
</evidence>
<proteinExistence type="predicted"/>
<dbReference type="Proteomes" id="UP000266568">
    <property type="component" value="Unassembled WGS sequence"/>
</dbReference>
<reference evidence="1 2" key="1">
    <citation type="submission" date="2018-08" db="EMBL/GenBank/DDBJ databases">
        <title>Genomic Encyclopedia of Type Strains, Phase IV (KMG-IV): sequencing the most valuable type-strain genomes for metagenomic binning, comparative biology and taxonomic classification.</title>
        <authorList>
            <person name="Goeker M."/>
        </authorList>
    </citation>
    <scope>NUCLEOTIDE SEQUENCE [LARGE SCALE GENOMIC DNA]</scope>
    <source>
        <strain evidence="1 2">DSM 25527</strain>
    </source>
</reference>
<accession>A0A397NSI3</accession>
<keyword evidence="2" id="KW-1185">Reference proteome</keyword>
<comment type="caution">
    <text evidence="1">The sequence shown here is derived from an EMBL/GenBank/DDBJ whole genome shotgun (WGS) entry which is preliminary data.</text>
</comment>
<evidence type="ECO:0008006" key="3">
    <source>
        <dbReference type="Google" id="ProtNLM"/>
    </source>
</evidence>
<organism evidence="1 2">
    <name type="scientific">Hephaestia caeni</name>
    <dbReference type="NCBI Taxonomy" id="645617"/>
    <lineage>
        <taxon>Bacteria</taxon>
        <taxon>Pseudomonadati</taxon>
        <taxon>Pseudomonadota</taxon>
        <taxon>Alphaproteobacteria</taxon>
        <taxon>Sphingomonadales</taxon>
        <taxon>Sphingomonadaceae</taxon>
        <taxon>Hephaestia</taxon>
    </lineage>
</organism>
<dbReference type="AlphaFoldDB" id="A0A397NSI3"/>
<protein>
    <recommendedName>
        <fullName evidence="3">CDP-glycerol glycerophosphotransferase (TagB/SpsB family)</fullName>
    </recommendedName>
</protein>
<dbReference type="InterPro" id="IPR043148">
    <property type="entry name" value="TagF_C"/>
</dbReference>
<dbReference type="Gene3D" id="3.40.50.12580">
    <property type="match status" value="1"/>
</dbReference>
<name>A0A397NSI3_9SPHN</name>
<dbReference type="SUPFAM" id="SSF53756">
    <property type="entry name" value="UDP-Glycosyltransferase/glycogen phosphorylase"/>
    <property type="match status" value="1"/>
</dbReference>
<dbReference type="OrthoDB" id="8437129at2"/>
<sequence>MTRPVAFLFLGETLLIPHLYPIVEALAEAAPDLPIDLWVSTSLHEDLIGGWISDAGIASVRIRRAPGFRLLAGYENGRNPPLPGKLPMLLRLAPRLNRAALVVSAEQTSLWLPRLLPMRPKFINTLHGAGTMMTRGDKRRKAAWKTLVPAEGERAALAAHGVDPASVVPIGYVKAAFRHRSAARALFADARPIVLYAPHWQQHRSSWWQWGVAAIETVLASGRYNLIFAPHQRLVEKAPEVREVAHRIAGLSNVHCDLDSFAMVDGSYTAAADIYLGDTSSQVVEFLMRPRPCVFLDPLGVAWHDDPSYAMWAAGEVVTDIEALDAALGRAPALHGGFDAAQQAFAGAQLGDASGAAAARAARVILDALAQQAYRAAQ</sequence>
<dbReference type="EMBL" id="QXDC01000005">
    <property type="protein sequence ID" value="RIA36634.1"/>
    <property type="molecule type" value="Genomic_DNA"/>
</dbReference>
<gene>
    <name evidence="1" type="ORF">DFR49_3918</name>
</gene>
<dbReference type="RefSeq" id="WP_119037357.1">
    <property type="nucleotide sequence ID" value="NZ_QXDC01000005.1"/>
</dbReference>
<evidence type="ECO:0000313" key="2">
    <source>
        <dbReference type="Proteomes" id="UP000266568"/>
    </source>
</evidence>